<dbReference type="CDD" id="cd01301">
    <property type="entry name" value="rDP_like"/>
    <property type="match status" value="1"/>
</dbReference>
<evidence type="ECO:0000313" key="4">
    <source>
        <dbReference type="EMBL" id="CBY21044.1"/>
    </source>
</evidence>
<keyword evidence="1" id="KW-0862">Zinc</keyword>
<dbReference type="PANTHER" id="PTHR10443">
    <property type="entry name" value="MICROSOMAL DIPEPTIDASE"/>
    <property type="match status" value="1"/>
</dbReference>
<evidence type="ECO:0000256" key="3">
    <source>
        <dbReference type="SAM" id="Phobius"/>
    </source>
</evidence>
<gene>
    <name evidence="4" type="ORF">GSOID_T00008797001</name>
</gene>
<comment type="subcellular location">
    <subcellularLocation>
        <location evidence="1">Membrane</location>
        <topology evidence="1">Lipid-anchor</topology>
        <topology evidence="1">GPI-anchor</topology>
    </subcellularLocation>
</comment>
<keyword evidence="1" id="KW-0449">Lipoprotein</keyword>
<dbReference type="InterPro" id="IPR032466">
    <property type="entry name" value="Metal_Hydrolase"/>
</dbReference>
<dbReference type="OrthoDB" id="445695at2759"/>
<comment type="catalytic activity">
    <reaction evidence="1">
        <text>an L-aminoacyl-L-amino acid + H2O = 2 an L-alpha-amino acid</text>
        <dbReference type="Rhea" id="RHEA:48940"/>
        <dbReference type="ChEBI" id="CHEBI:15377"/>
        <dbReference type="ChEBI" id="CHEBI:59869"/>
        <dbReference type="ChEBI" id="CHEBI:77460"/>
        <dbReference type="EC" id="3.4.13.19"/>
    </reaction>
</comment>
<dbReference type="InParanoid" id="E4WV91"/>
<dbReference type="GO" id="GO:0006508">
    <property type="term" value="P:proteolysis"/>
    <property type="evidence" value="ECO:0007669"/>
    <property type="project" value="UniProtKB-KW"/>
</dbReference>
<dbReference type="EMBL" id="FN653017">
    <property type="protein sequence ID" value="CBY21044.1"/>
    <property type="molecule type" value="Genomic_DNA"/>
</dbReference>
<feature type="transmembrane region" description="Helical" evidence="3">
    <location>
        <begin position="20"/>
        <end position="39"/>
    </location>
</feature>
<dbReference type="EC" id="3.4.13.19" evidence="1"/>
<accession>E4WV91</accession>
<dbReference type="GO" id="GO:0046873">
    <property type="term" value="F:metal ion transmembrane transporter activity"/>
    <property type="evidence" value="ECO:0007669"/>
    <property type="project" value="InterPro"/>
</dbReference>
<name>E4WV91_OIKDI</name>
<dbReference type="PROSITE" id="PS00869">
    <property type="entry name" value="RENAL_DIPEPTIDASE_1"/>
    <property type="match status" value="1"/>
</dbReference>
<keyword evidence="1" id="KW-0336">GPI-anchor</keyword>
<keyword evidence="3" id="KW-1133">Transmembrane helix</keyword>
<dbReference type="GO" id="GO:0046872">
    <property type="term" value="F:metal ion binding"/>
    <property type="evidence" value="ECO:0007669"/>
    <property type="project" value="UniProtKB-UniRule"/>
</dbReference>
<dbReference type="AlphaFoldDB" id="E4WV91"/>
<dbReference type="GO" id="GO:0098552">
    <property type="term" value="C:side of membrane"/>
    <property type="evidence" value="ECO:0007669"/>
    <property type="project" value="UniProtKB-KW"/>
</dbReference>
<keyword evidence="1" id="KW-0378">Hydrolase</keyword>
<evidence type="ECO:0000313" key="5">
    <source>
        <dbReference type="Proteomes" id="UP000001307"/>
    </source>
</evidence>
<dbReference type="InterPro" id="IPR008257">
    <property type="entry name" value="Pept_M19"/>
</dbReference>
<comment type="similarity">
    <text evidence="1">Belongs to the metallo-dependent hydrolases superfamily. Peptidase M19 family.</text>
</comment>
<keyword evidence="1" id="KW-0479">Metal-binding</keyword>
<keyword evidence="1" id="KW-0325">Glycoprotein</keyword>
<keyword evidence="3" id="KW-0812">Transmembrane</keyword>
<dbReference type="PROSITE" id="PS51365">
    <property type="entry name" value="RENAL_DIPEPTIDASE_2"/>
    <property type="match status" value="1"/>
</dbReference>
<dbReference type="Gene3D" id="3.20.20.140">
    <property type="entry name" value="Metal-dependent hydrolases"/>
    <property type="match status" value="1"/>
</dbReference>
<evidence type="ECO:0000256" key="2">
    <source>
        <dbReference type="SAM" id="MobiDB-lite"/>
    </source>
</evidence>
<dbReference type="Pfam" id="PF01244">
    <property type="entry name" value="Peptidase_M19"/>
    <property type="match status" value="1"/>
</dbReference>
<protein>
    <recommendedName>
        <fullName evidence="1">Dipeptidase</fullName>
        <ecNumber evidence="1">3.4.13.19</ecNumber>
    </recommendedName>
</protein>
<keyword evidence="5" id="KW-1185">Reference proteome</keyword>
<comment type="subunit">
    <text evidence="1">Homodimer; disulfide-linked.</text>
</comment>
<reference evidence="4 5" key="1">
    <citation type="journal article" date="2010" name="Science">
        <title>Plasticity of animal genome architecture unmasked by rapid evolution of a pelagic tunicate.</title>
        <authorList>
            <person name="Denoeud F."/>
            <person name="Henriet S."/>
            <person name="Mungpakdee S."/>
            <person name="Aury J.M."/>
            <person name="Da Silva C."/>
            <person name="Brinkmann H."/>
            <person name="Mikhaleva J."/>
            <person name="Olsen L.C."/>
            <person name="Jubin C."/>
            <person name="Canestro C."/>
            <person name="Bouquet J.M."/>
            <person name="Danks G."/>
            <person name="Poulain J."/>
            <person name="Campsteijn C."/>
            <person name="Adamski M."/>
            <person name="Cross I."/>
            <person name="Yadetie F."/>
            <person name="Muffato M."/>
            <person name="Louis A."/>
            <person name="Butcher S."/>
            <person name="Tsagkogeorga G."/>
            <person name="Konrad A."/>
            <person name="Singh S."/>
            <person name="Jensen M.F."/>
            <person name="Cong E.H."/>
            <person name="Eikeseth-Otteraa H."/>
            <person name="Noel B."/>
            <person name="Anthouard V."/>
            <person name="Porcel B.M."/>
            <person name="Kachouri-Lafond R."/>
            <person name="Nishino A."/>
            <person name="Ugolini M."/>
            <person name="Chourrout P."/>
            <person name="Nishida H."/>
            <person name="Aasland R."/>
            <person name="Huzurbazar S."/>
            <person name="Westhof E."/>
            <person name="Delsuc F."/>
            <person name="Lehrach H."/>
            <person name="Reinhardt R."/>
            <person name="Weissenbach J."/>
            <person name="Roy S.W."/>
            <person name="Artiguenave F."/>
            <person name="Postlethwait J.H."/>
            <person name="Manak J.R."/>
            <person name="Thompson E.M."/>
            <person name="Jaillon O."/>
            <person name="Du Pasquier L."/>
            <person name="Boudinot P."/>
            <person name="Liberles D.A."/>
            <person name="Volff J.N."/>
            <person name="Philippe H."/>
            <person name="Lenhard B."/>
            <person name="Roest Crollius H."/>
            <person name="Wincker P."/>
            <person name="Chourrout D."/>
        </authorList>
    </citation>
    <scope>NUCLEOTIDE SEQUENCE [LARGE SCALE GENOMIC DNA]</scope>
</reference>
<feature type="transmembrane region" description="Helical" evidence="3">
    <location>
        <begin position="51"/>
        <end position="73"/>
    </location>
</feature>
<evidence type="ECO:0000256" key="1">
    <source>
        <dbReference type="RuleBase" id="RU341113"/>
    </source>
</evidence>
<keyword evidence="1" id="KW-0482">Metalloprotease</keyword>
<sequence length="616" mass="67969">MFWKIRESEEWTKSQAWGHATLANTLITMVAVAGIGIIICTKRLSKSTMQLIFDFFIALGVSTMLASALLHFLPEVLGIGTGEDYIAAVGKLSVVLANPSKNAIEPAKTDSDVDVELESKESTEELKEKRKRNRSAILGILVGDSVHNFVDGVAIGVSWAQSWETGVATSLAIFLHELPHELADFTIYINFGLSNVSALAANTFSAIWSYGGLYLGLALSAQNAPDNPKQVKSHTSLPLAEEGHLRAQFWSVYWGCSSYQKDAVTWGLEQLDVTRRMIDAHPEMIIPKTAQEAEDLIRNETFSIASVMGLEGGHMIGESLAILRQYYELGIRYMTLTHSCSLPWAVASPDDHKTELGLTDFGKKVINEMNRLGMIVDISHVSHHTMKDVLATSTAPVMFSHSSARALADTHRNVPDDILPLVKTNNGVIMIVFYTDFVKRDAVTQDQDGNYIICVTADDVVDHMMYIGEKIGFEHVGIGGDYNGVSTLPHDADDVSKYPLIMAKLIERLESENYDESKIRSIIQGVASDNILRVWKHVESRAAALKSEGMQPVWKWIPFEDRTWDFSDSNSCKSGREWPVPESPTISPPVGKEPDDDNSSSILALSLPLAILISLF</sequence>
<organism evidence="4 5">
    <name type="scientific">Oikopleura dioica</name>
    <name type="common">Tunicate</name>
    <dbReference type="NCBI Taxonomy" id="34765"/>
    <lineage>
        <taxon>Eukaryota</taxon>
        <taxon>Metazoa</taxon>
        <taxon>Chordata</taxon>
        <taxon>Tunicata</taxon>
        <taxon>Appendicularia</taxon>
        <taxon>Copelata</taxon>
        <taxon>Oikopleuridae</taxon>
        <taxon>Oikopleura</taxon>
    </lineage>
</organism>
<keyword evidence="1" id="KW-0224">Dipeptidase</keyword>
<feature type="region of interest" description="Disordered" evidence="2">
    <location>
        <begin position="570"/>
        <end position="597"/>
    </location>
</feature>
<keyword evidence="1" id="KW-0645">Protease</keyword>
<dbReference type="InterPro" id="IPR000180">
    <property type="entry name" value="Dipep_AS"/>
</dbReference>
<keyword evidence="1" id="KW-1015">Disulfide bond</keyword>
<dbReference type="Proteomes" id="UP000001307">
    <property type="component" value="Unassembled WGS sequence"/>
</dbReference>
<comment type="cofactor">
    <cofactor evidence="1">
        <name>Zn(2+)</name>
        <dbReference type="ChEBI" id="CHEBI:29105"/>
    </cofactor>
</comment>
<dbReference type="PANTHER" id="PTHR10443:SF45">
    <property type="entry name" value="DIPEPTIDASE"/>
    <property type="match status" value="1"/>
</dbReference>
<dbReference type="GO" id="GO:0070573">
    <property type="term" value="F:metallodipeptidase activity"/>
    <property type="evidence" value="ECO:0007669"/>
    <property type="project" value="InterPro"/>
</dbReference>
<keyword evidence="3" id="KW-0472">Membrane</keyword>
<proteinExistence type="inferred from homology"/>
<dbReference type="SUPFAM" id="SSF51556">
    <property type="entry name" value="Metallo-dependent hydrolases"/>
    <property type="match status" value="1"/>
</dbReference>